<comment type="subcellular location">
    <subcellularLocation>
        <location evidence="1">Cell envelope</location>
    </subcellularLocation>
</comment>
<protein>
    <submittedName>
        <fullName evidence="6">N-acetylglucosamine/diacetylchitobiose ABC transporter substrate-binding protein</fullName>
    </submittedName>
</protein>
<dbReference type="EMBL" id="JBHTAC010000007">
    <property type="protein sequence ID" value="MFC7242760.1"/>
    <property type="molecule type" value="Genomic_DNA"/>
</dbReference>
<dbReference type="InterPro" id="IPR050490">
    <property type="entry name" value="Bact_solute-bd_prot1"/>
</dbReference>
<gene>
    <name evidence="6" type="primary">ngcE</name>
    <name evidence="6" type="ORF">ACFQO7_09750</name>
</gene>
<evidence type="ECO:0000256" key="1">
    <source>
        <dbReference type="ARBA" id="ARBA00004196"/>
    </source>
</evidence>
<dbReference type="NCBIfam" id="TIGR03851">
    <property type="entry name" value="chitin_NgcE"/>
    <property type="match status" value="1"/>
</dbReference>
<keyword evidence="3" id="KW-0813">Transport</keyword>
<dbReference type="InterPro" id="IPR006059">
    <property type="entry name" value="SBP"/>
</dbReference>
<sequence length="474" mass="50839">MTVTPDSPSELNRRTVLRRAAAAGLLAAPAISALAACASEDGDGGTTGEKTEANPFGVGDKQPLEVAFFNGGFGEDYAKFDVAAYEAKWPGSKVDLKFSKLILTDYQPRFYGGNPPDLLNNSSPETIPVGPVIQGNQLRDLTELLDAPSYDDPKVKVKDTLVAGTVESGLFNGKPYTLNYAYSIYGMWYDETLFATKGYTVPKNWDEFAALAEKAKADKIAAFTFQGVHPWYIFNVVNEFIWMAGGLDAFMKIDNLEPNAWKQDAVKLTAERLAEMAAKGWVQAGASGLDHTTTQQAVLDGKALFIWCGSWLEGEMAKTIPAGVKLAVAPPWNISASDKSKYGTVHAAPGEGFIVPSRSKNPAGGLEFLRMMLGKEQARKFAELTKSLPVVKGAADGLTISNALTSASKVAAAAPEVISWRYEGWYAPLVTAVGNAATDLLAGKSTPDAFMAAVQKVADEVAKDEKIVKQKRTA</sequence>
<dbReference type="Proteomes" id="UP001596392">
    <property type="component" value="Unassembled WGS sequence"/>
</dbReference>
<dbReference type="InterPro" id="IPR006311">
    <property type="entry name" value="TAT_signal"/>
</dbReference>
<reference evidence="7" key="1">
    <citation type="journal article" date="2019" name="Int. J. Syst. Evol. Microbiol.">
        <title>The Global Catalogue of Microorganisms (GCM) 10K type strain sequencing project: providing services to taxonomists for standard genome sequencing and annotation.</title>
        <authorList>
            <consortium name="The Broad Institute Genomics Platform"/>
            <consortium name="The Broad Institute Genome Sequencing Center for Infectious Disease"/>
            <person name="Wu L."/>
            <person name="Ma J."/>
        </authorList>
    </citation>
    <scope>NUCLEOTIDE SEQUENCE [LARGE SCALE GENOMIC DNA]</scope>
    <source>
        <strain evidence="7">CGMCC 1.9106</strain>
    </source>
</reference>
<dbReference type="Pfam" id="PF13416">
    <property type="entry name" value="SBP_bac_8"/>
    <property type="match status" value="1"/>
</dbReference>
<comment type="similarity">
    <text evidence="2">Belongs to the bacterial solute-binding protein 1 family.</text>
</comment>
<name>A0ABW2GRU9_9ACTN</name>
<feature type="signal peptide" evidence="5">
    <location>
        <begin position="1"/>
        <end position="35"/>
    </location>
</feature>
<evidence type="ECO:0000256" key="4">
    <source>
        <dbReference type="ARBA" id="ARBA00022729"/>
    </source>
</evidence>
<keyword evidence="4 5" id="KW-0732">Signal</keyword>
<dbReference type="PANTHER" id="PTHR43649:SF31">
    <property type="entry name" value="SN-GLYCEROL-3-PHOSPHATE-BINDING PERIPLASMIC PROTEIN UGPB"/>
    <property type="match status" value="1"/>
</dbReference>
<dbReference type="Gene3D" id="3.40.190.10">
    <property type="entry name" value="Periplasmic binding protein-like II"/>
    <property type="match status" value="2"/>
</dbReference>
<dbReference type="InterPro" id="IPR022386">
    <property type="entry name" value="Chitin_NgcE"/>
</dbReference>
<dbReference type="SUPFAM" id="SSF53850">
    <property type="entry name" value="Periplasmic binding protein-like II"/>
    <property type="match status" value="1"/>
</dbReference>
<proteinExistence type="inferred from homology"/>
<accession>A0ABW2GRU9</accession>
<comment type="caution">
    <text evidence="6">The sequence shown here is derived from an EMBL/GenBank/DDBJ whole genome shotgun (WGS) entry which is preliminary data.</text>
</comment>
<dbReference type="PROSITE" id="PS51318">
    <property type="entry name" value="TAT"/>
    <property type="match status" value="1"/>
</dbReference>
<evidence type="ECO:0000313" key="6">
    <source>
        <dbReference type="EMBL" id="MFC7242760.1"/>
    </source>
</evidence>
<evidence type="ECO:0000256" key="2">
    <source>
        <dbReference type="ARBA" id="ARBA00008520"/>
    </source>
</evidence>
<evidence type="ECO:0000313" key="7">
    <source>
        <dbReference type="Proteomes" id="UP001596392"/>
    </source>
</evidence>
<evidence type="ECO:0000256" key="3">
    <source>
        <dbReference type="ARBA" id="ARBA00022448"/>
    </source>
</evidence>
<organism evidence="6 7">
    <name type="scientific">Catellatospora aurea</name>
    <dbReference type="NCBI Taxonomy" id="1337874"/>
    <lineage>
        <taxon>Bacteria</taxon>
        <taxon>Bacillati</taxon>
        <taxon>Actinomycetota</taxon>
        <taxon>Actinomycetes</taxon>
        <taxon>Micromonosporales</taxon>
        <taxon>Micromonosporaceae</taxon>
        <taxon>Catellatospora</taxon>
    </lineage>
</organism>
<keyword evidence="7" id="KW-1185">Reference proteome</keyword>
<evidence type="ECO:0000256" key="5">
    <source>
        <dbReference type="SAM" id="SignalP"/>
    </source>
</evidence>
<dbReference type="PANTHER" id="PTHR43649">
    <property type="entry name" value="ARABINOSE-BINDING PROTEIN-RELATED"/>
    <property type="match status" value="1"/>
</dbReference>
<dbReference type="RefSeq" id="WP_360531239.1">
    <property type="nucleotide sequence ID" value="NZ_JBHTAC010000007.1"/>
</dbReference>
<feature type="chain" id="PRO_5046086261" evidence="5">
    <location>
        <begin position="36"/>
        <end position="474"/>
    </location>
</feature>